<gene>
    <name evidence="1" type="ORF">JOD45_002055</name>
</gene>
<comment type="caution">
    <text evidence="1">The sequence shown here is derived from an EMBL/GenBank/DDBJ whole genome shotgun (WGS) entry which is preliminary data.</text>
</comment>
<sequence length="41" mass="4987">MITLRHIFSSQEIMVNLYFILRKTRDFLIKDLIGDRAFSFH</sequence>
<dbReference type="Proteomes" id="UP000808914">
    <property type="component" value="Unassembled WGS sequence"/>
</dbReference>
<reference evidence="1 2" key="1">
    <citation type="submission" date="2021-01" db="EMBL/GenBank/DDBJ databases">
        <title>Genomic Encyclopedia of Type Strains, Phase IV (KMG-IV): sequencing the most valuable type-strain genomes for metagenomic binning, comparative biology and taxonomic classification.</title>
        <authorList>
            <person name="Goeker M."/>
        </authorList>
    </citation>
    <scope>NUCLEOTIDE SEQUENCE [LARGE SCALE GENOMIC DNA]</scope>
    <source>
        <strain evidence="1 2">DSM 28236</strain>
    </source>
</reference>
<protein>
    <submittedName>
        <fullName evidence="1">Uncharacterized protein</fullName>
    </submittedName>
</protein>
<name>A0ABS2Q0U9_9BACL</name>
<evidence type="ECO:0000313" key="2">
    <source>
        <dbReference type="Proteomes" id="UP000808914"/>
    </source>
</evidence>
<proteinExistence type="predicted"/>
<dbReference type="EMBL" id="JAFBER010000012">
    <property type="protein sequence ID" value="MBM7645836.1"/>
    <property type="molecule type" value="Genomic_DNA"/>
</dbReference>
<accession>A0ABS2Q0U9</accession>
<keyword evidence="2" id="KW-1185">Reference proteome</keyword>
<evidence type="ECO:0000313" key="1">
    <source>
        <dbReference type="EMBL" id="MBM7645836.1"/>
    </source>
</evidence>
<organism evidence="1 2">
    <name type="scientific">Scopulibacillus daqui</name>
    <dbReference type="NCBI Taxonomy" id="1469162"/>
    <lineage>
        <taxon>Bacteria</taxon>
        <taxon>Bacillati</taxon>
        <taxon>Bacillota</taxon>
        <taxon>Bacilli</taxon>
        <taxon>Bacillales</taxon>
        <taxon>Sporolactobacillaceae</taxon>
        <taxon>Scopulibacillus</taxon>
    </lineage>
</organism>